<feature type="transmembrane region" description="Helical" evidence="10">
    <location>
        <begin position="424"/>
        <end position="442"/>
    </location>
</feature>
<comment type="function">
    <text evidence="9">Required for the maintenance of the structure of the mitochondrial inner membrane. Involved in mitochondrial morphology. Causes growth arrest when highly overexpressed.</text>
</comment>
<comment type="similarity">
    <text evidence="1 10">Belongs to the SHE9 family.</text>
</comment>
<evidence type="ECO:0000256" key="5">
    <source>
        <dbReference type="ARBA" id="ARBA00022989"/>
    </source>
</evidence>
<evidence type="ECO:0000256" key="2">
    <source>
        <dbReference type="ARBA" id="ARBA00022692"/>
    </source>
</evidence>
<keyword evidence="7 10" id="KW-0496">Mitochondrion</keyword>
<dbReference type="GeneID" id="11502588"/>
<gene>
    <name evidence="12" type="primary">TDEL0A03490</name>
    <name evidence="12" type="ORF">TDEL_0A03490</name>
</gene>
<evidence type="ECO:0000313" key="12">
    <source>
        <dbReference type="EMBL" id="CCE89681.1"/>
    </source>
</evidence>
<reference evidence="12 13" key="1">
    <citation type="journal article" date="2011" name="Proc. Natl. Acad. Sci. U.S.A.">
        <title>Evolutionary erosion of yeast sex chromosomes by mating-type switching accidents.</title>
        <authorList>
            <person name="Gordon J.L."/>
            <person name="Armisen D."/>
            <person name="Proux-Wera E."/>
            <person name="Oheigeartaigh S.S."/>
            <person name="Byrne K.P."/>
            <person name="Wolfe K.H."/>
        </authorList>
    </citation>
    <scope>NUCLEOTIDE SEQUENCE [LARGE SCALE GENOMIC DNA]</scope>
    <source>
        <strain evidence="13">ATCC 10662 / CBS 1146 / NBRC 0425 / NCYC 2629 / NRRL Y-866</strain>
    </source>
</reference>
<evidence type="ECO:0000256" key="8">
    <source>
        <dbReference type="ARBA" id="ARBA00023136"/>
    </source>
</evidence>
<evidence type="ECO:0000256" key="10">
    <source>
        <dbReference type="RuleBase" id="RU364128"/>
    </source>
</evidence>
<evidence type="ECO:0000313" key="13">
    <source>
        <dbReference type="Proteomes" id="UP000005627"/>
    </source>
</evidence>
<keyword evidence="2 10" id="KW-0812">Transmembrane</keyword>
<feature type="coiled-coil region" evidence="11">
    <location>
        <begin position="87"/>
        <end position="114"/>
    </location>
</feature>
<keyword evidence="4 10" id="KW-0809">Transit peptide</keyword>
<evidence type="ECO:0000256" key="11">
    <source>
        <dbReference type="SAM" id="Coils"/>
    </source>
</evidence>
<keyword evidence="8 10" id="KW-0472">Membrane</keyword>
<keyword evidence="6 11" id="KW-0175">Coiled coil</keyword>
<name>G8ZM37_TORDE</name>
<keyword evidence="13" id="KW-1185">Reference proteome</keyword>
<dbReference type="AlphaFoldDB" id="G8ZM37"/>
<evidence type="ECO:0000256" key="7">
    <source>
        <dbReference type="ARBA" id="ARBA00023128"/>
    </source>
</evidence>
<comment type="subunit">
    <text evidence="10">Homooligomer.</text>
</comment>
<evidence type="ECO:0000256" key="6">
    <source>
        <dbReference type="ARBA" id="ARBA00023054"/>
    </source>
</evidence>
<accession>G8ZM37</accession>
<evidence type="ECO:0000256" key="3">
    <source>
        <dbReference type="ARBA" id="ARBA00022792"/>
    </source>
</evidence>
<dbReference type="Proteomes" id="UP000005627">
    <property type="component" value="Chromosome 1"/>
</dbReference>
<evidence type="ECO:0000256" key="9">
    <source>
        <dbReference type="ARBA" id="ARBA00024807"/>
    </source>
</evidence>
<dbReference type="FunCoup" id="G8ZM37">
    <property type="interactions" value="62"/>
</dbReference>
<protein>
    <recommendedName>
        <fullName evidence="10">Sensitive to high expression protein 9, mitochondrial</fullName>
    </recommendedName>
</protein>
<dbReference type="InterPro" id="IPR008839">
    <property type="entry name" value="MDM33_fungi"/>
</dbReference>
<dbReference type="GO" id="GO:0005743">
    <property type="term" value="C:mitochondrial inner membrane"/>
    <property type="evidence" value="ECO:0007669"/>
    <property type="project" value="UniProtKB-SubCell"/>
</dbReference>
<sequence>MIPRRQVQLTIFGRAELLYVTGIVQKAHFTSRGCLLQISKESTRTENSKQTRTLWDLWEPRWKKIQNQLNDTRSLLNRYSSQLSYHASKAKTSIQEANKKLAAQEREKSDQRLNYNKDVKTSEKIKDLPSQRELHRRKWSRKLEFYFDSLQETIFTATRALNDVTGYSSIQRLRNSIELLEKSTEENRIELKKLKDTYADAIEQRTRSQKELNELLQRKSSWSPTDLERFTEIYKDDALNLKREQELKLEVSAKESKQEELGDDLYRAILTRYHEEQIWSDKIRRTSTWGTFILMGVNIFLFLVFQLLLEPWKRRRLTRSFEDKVKKALEDYSVEQNLKLEAMSANIKRGSSRVEEPQRITTEKVPPQEPRIVLTAPEQSEHETIKNKQLIERVWAWIKNFGNKFQPSSISQWDSQTTFSNVELYTYSILLLFLGVVSTALIK</sequence>
<dbReference type="Pfam" id="PF05546">
    <property type="entry name" value="She9_MDM33"/>
    <property type="match status" value="1"/>
</dbReference>
<organism evidence="12 13">
    <name type="scientific">Torulaspora delbrueckii</name>
    <name type="common">Yeast</name>
    <name type="synonym">Candida colliculosa</name>
    <dbReference type="NCBI Taxonomy" id="4950"/>
    <lineage>
        <taxon>Eukaryota</taxon>
        <taxon>Fungi</taxon>
        <taxon>Dikarya</taxon>
        <taxon>Ascomycota</taxon>
        <taxon>Saccharomycotina</taxon>
        <taxon>Saccharomycetes</taxon>
        <taxon>Saccharomycetales</taxon>
        <taxon>Saccharomycetaceae</taxon>
        <taxon>Torulaspora</taxon>
    </lineage>
</organism>
<feature type="coiled-coil region" evidence="11">
    <location>
        <begin position="170"/>
        <end position="218"/>
    </location>
</feature>
<dbReference type="RefSeq" id="XP_003678892.1">
    <property type="nucleotide sequence ID" value="XM_003678844.1"/>
</dbReference>
<dbReference type="OrthoDB" id="5595506at2759"/>
<feature type="transmembrane region" description="Helical" evidence="10">
    <location>
        <begin position="289"/>
        <end position="309"/>
    </location>
</feature>
<keyword evidence="5 10" id="KW-1133">Transmembrane helix</keyword>
<comment type="subcellular location">
    <subcellularLocation>
        <location evidence="10">Mitochondrion inner membrane</location>
        <topology evidence="10">Multi-pass membrane protein</topology>
    </subcellularLocation>
</comment>
<dbReference type="eggNOG" id="ENOG502QQ1E">
    <property type="taxonomic scope" value="Eukaryota"/>
</dbReference>
<dbReference type="GO" id="GO:0007007">
    <property type="term" value="P:inner mitochondrial membrane organization"/>
    <property type="evidence" value="ECO:0007669"/>
    <property type="project" value="EnsemblFungi"/>
</dbReference>
<proteinExistence type="inferred from homology"/>
<dbReference type="EMBL" id="HE616742">
    <property type="protein sequence ID" value="CCE89681.1"/>
    <property type="molecule type" value="Genomic_DNA"/>
</dbReference>
<dbReference type="KEGG" id="tdl:TDEL_0A03490"/>
<dbReference type="PANTHER" id="PTHR31961:SF3">
    <property type="entry name" value="SENSITIVE TO HIGH EXPRESSION PROTEIN 9, MITOCHONDRIAL"/>
    <property type="match status" value="1"/>
</dbReference>
<evidence type="ECO:0000256" key="4">
    <source>
        <dbReference type="ARBA" id="ARBA00022946"/>
    </source>
</evidence>
<dbReference type="InParanoid" id="G8ZM37"/>
<dbReference type="PANTHER" id="PTHR31961">
    <property type="entry name" value="SENSITIVE TO HIGH EXPRESSION PROTEIN 9, MITOCHONDRIAL"/>
    <property type="match status" value="1"/>
</dbReference>
<evidence type="ECO:0000256" key="1">
    <source>
        <dbReference type="ARBA" id="ARBA00007472"/>
    </source>
</evidence>
<dbReference type="HOGENOM" id="CLU_025632_5_1_1"/>
<keyword evidence="3 10" id="KW-0999">Mitochondrion inner membrane</keyword>